<dbReference type="Pfam" id="PF03123">
    <property type="entry name" value="CAT_RBD"/>
    <property type="match status" value="1"/>
</dbReference>
<dbReference type="InterPro" id="IPR036650">
    <property type="entry name" value="CAT_RNA-bd_dom_sf"/>
</dbReference>
<accession>A0A3S5HK74</accession>
<organism evidence="3 4">
    <name type="scientific">Erysipelothrix piscisicarius</name>
    <dbReference type="NCBI Taxonomy" id="2485784"/>
    <lineage>
        <taxon>Bacteria</taxon>
        <taxon>Bacillati</taxon>
        <taxon>Bacillota</taxon>
        <taxon>Erysipelotrichia</taxon>
        <taxon>Erysipelotrichales</taxon>
        <taxon>Erysipelotrichaceae</taxon>
        <taxon>Erysipelothrix</taxon>
    </lineage>
</organism>
<evidence type="ECO:0000259" key="2">
    <source>
        <dbReference type="PROSITE" id="PS51372"/>
    </source>
</evidence>
<dbReference type="PANTHER" id="PTHR30185:SF15">
    <property type="entry name" value="CRYPTIC BETA-GLUCOSIDE BGL OPERON ANTITERMINATOR"/>
    <property type="match status" value="1"/>
</dbReference>
<proteinExistence type="predicted"/>
<dbReference type="InterPro" id="IPR011608">
    <property type="entry name" value="PRD"/>
</dbReference>
<dbReference type="PANTHER" id="PTHR30185">
    <property type="entry name" value="CRYPTIC BETA-GLUCOSIDE BGL OPERON ANTITERMINATOR"/>
    <property type="match status" value="1"/>
</dbReference>
<dbReference type="Gene3D" id="2.30.24.10">
    <property type="entry name" value="CAT RNA-binding domain"/>
    <property type="match status" value="1"/>
</dbReference>
<dbReference type="InterPro" id="IPR050661">
    <property type="entry name" value="BglG_antiterminators"/>
</dbReference>
<evidence type="ECO:0000256" key="1">
    <source>
        <dbReference type="ARBA" id="ARBA00022737"/>
    </source>
</evidence>
<dbReference type="Gene3D" id="1.10.1790.10">
    <property type="entry name" value="PRD domain"/>
    <property type="match status" value="2"/>
</dbReference>
<dbReference type="AlphaFoldDB" id="A0A3S5HK74"/>
<dbReference type="GO" id="GO:0003723">
    <property type="term" value="F:RNA binding"/>
    <property type="evidence" value="ECO:0007669"/>
    <property type="project" value="InterPro"/>
</dbReference>
<dbReference type="GO" id="GO:0006355">
    <property type="term" value="P:regulation of DNA-templated transcription"/>
    <property type="evidence" value="ECO:0007669"/>
    <property type="project" value="InterPro"/>
</dbReference>
<dbReference type="SUPFAM" id="SSF50151">
    <property type="entry name" value="SacY-like RNA-binding domain"/>
    <property type="match status" value="1"/>
</dbReference>
<evidence type="ECO:0000313" key="4">
    <source>
        <dbReference type="Proteomes" id="UP000278804"/>
    </source>
</evidence>
<reference evidence="3 4" key="1">
    <citation type="journal article" date="2020" name="Int. J. Syst. Evol. Microbiol.">
        <title>Description of Erysipelothrix piscisicarius sp. nov., an emergent fish pathogen, and assessment of virulence using a tiger barb (Puntigrus tetrazona) infection model.</title>
        <authorList>
            <person name="Pomaranski E.K."/>
            <person name="Griffin M.J."/>
            <person name="Camus A.C."/>
            <person name="Armwood A.R."/>
            <person name="Shelley J."/>
            <person name="Waldbieser G.C."/>
            <person name="LaFrentz B.R."/>
            <person name="Garcia J.C."/>
            <person name="Yanong R."/>
            <person name="Soto E."/>
        </authorList>
    </citation>
    <scope>NUCLEOTIDE SEQUENCE [LARGE SCALE GENOMIC DNA]</scope>
    <source>
        <strain evidence="3 4">15TAL0474</strain>
    </source>
</reference>
<dbReference type="Pfam" id="PF00874">
    <property type="entry name" value="PRD"/>
    <property type="match status" value="2"/>
</dbReference>
<name>A0A3S5HK74_9FIRM</name>
<dbReference type="SMART" id="SM01061">
    <property type="entry name" value="CAT_RBD"/>
    <property type="match status" value="1"/>
</dbReference>
<evidence type="ECO:0000313" key="3">
    <source>
        <dbReference type="EMBL" id="AZK43862.1"/>
    </source>
</evidence>
<keyword evidence="4" id="KW-1185">Reference proteome</keyword>
<dbReference type="PROSITE" id="PS51372">
    <property type="entry name" value="PRD_2"/>
    <property type="match status" value="2"/>
</dbReference>
<feature type="domain" description="PRD" evidence="2">
    <location>
        <begin position="63"/>
        <end position="168"/>
    </location>
</feature>
<dbReference type="InterPro" id="IPR036634">
    <property type="entry name" value="PRD_sf"/>
</dbReference>
<gene>
    <name evidence="3" type="ORF">EEI45_02860</name>
</gene>
<dbReference type="KEGG" id="eri:EEI45_02860"/>
<dbReference type="InterPro" id="IPR004341">
    <property type="entry name" value="CAT_RNA-bd_dom"/>
</dbReference>
<dbReference type="RefSeq" id="WP_125164072.1">
    <property type="nucleotide sequence ID" value="NZ_CP034234.1"/>
</dbReference>
<dbReference type="EMBL" id="CP034234">
    <property type="protein sequence ID" value="AZK43862.1"/>
    <property type="molecule type" value="Genomic_DNA"/>
</dbReference>
<feature type="domain" description="PRD" evidence="2">
    <location>
        <begin position="169"/>
        <end position="282"/>
    </location>
</feature>
<protein>
    <submittedName>
        <fullName evidence="3">PRD domain-containing protein</fullName>
    </submittedName>
</protein>
<keyword evidence="1" id="KW-0677">Repeat</keyword>
<dbReference type="Proteomes" id="UP000278804">
    <property type="component" value="Chromosome"/>
</dbReference>
<dbReference type="SUPFAM" id="SSF63520">
    <property type="entry name" value="PTS-regulatory domain, PRD"/>
    <property type="match status" value="2"/>
</dbReference>
<sequence length="282" mass="32325">MHITKIFNNNCVATFIDGEDMVVTGSGIGFQHKIGDEIDAARIEKMFKVVSDSQDDFEQLLNKIPVDYFEATRAIVEYAHSVLDISLSDTINVALTDHIYYAVLRSKEDVELPGLFTEEIKMYYPDEFKVGTWVLNYINKLFEVSLPQDEIGYLVIHIVNASNGNISHQAQNTMMFLKDVMAIVQSELGIKMNTSQPAYTRLATHLKYLAQRIIGNPSSSHPFDESIGELNLFIAAKLKKYNDCVAKINQYVNTRFDYELSMDERMYLAIHLYQIMKHEKNR</sequence>